<proteinExistence type="predicted"/>
<name>A0A4Z0Y2W9_9FIRM</name>
<evidence type="ECO:0000313" key="2">
    <source>
        <dbReference type="EMBL" id="TGJ77217.1"/>
    </source>
</evidence>
<dbReference type="EMBL" id="SRMQ01000002">
    <property type="protein sequence ID" value="TGJ77217.1"/>
    <property type="molecule type" value="Genomic_DNA"/>
</dbReference>
<organism evidence="2 3">
    <name type="scientific">Caproiciproducens galactitolivorans</name>
    <dbReference type="NCBI Taxonomy" id="642589"/>
    <lineage>
        <taxon>Bacteria</taxon>
        <taxon>Bacillati</taxon>
        <taxon>Bacillota</taxon>
        <taxon>Clostridia</taxon>
        <taxon>Eubacteriales</taxon>
        <taxon>Acutalibacteraceae</taxon>
        <taxon>Caproiciproducens</taxon>
    </lineage>
</organism>
<dbReference type="Pfam" id="PF20441">
    <property type="entry name" value="TerL_nuclease"/>
    <property type="match status" value="1"/>
</dbReference>
<dbReference type="GO" id="GO:0004519">
    <property type="term" value="F:endonuclease activity"/>
    <property type="evidence" value="ECO:0007669"/>
    <property type="project" value="InterPro"/>
</dbReference>
<gene>
    <name evidence="2" type="ORF">CAGA_05860</name>
</gene>
<comment type="caution">
    <text evidence="2">The sequence shown here is derived from an EMBL/GenBank/DDBJ whole genome shotgun (WGS) entry which is preliminary data.</text>
</comment>
<dbReference type="InterPro" id="IPR046462">
    <property type="entry name" value="TerL_nuclease"/>
</dbReference>
<evidence type="ECO:0000313" key="3">
    <source>
        <dbReference type="Proteomes" id="UP000297714"/>
    </source>
</evidence>
<protein>
    <submittedName>
        <fullName evidence="2">Phage terminase</fullName>
    </submittedName>
</protein>
<dbReference type="Proteomes" id="UP000297714">
    <property type="component" value="Unassembled WGS sequence"/>
</dbReference>
<evidence type="ECO:0000259" key="1">
    <source>
        <dbReference type="Pfam" id="PF20441"/>
    </source>
</evidence>
<accession>A0A4Z0Y2W9</accession>
<dbReference type="AlphaFoldDB" id="A0A4Z0Y2W9"/>
<keyword evidence="3" id="KW-1185">Reference proteome</keyword>
<sequence>MVWCIQGAKTLSLPMQMLGADLQAHKVIYNNNPVLKWCLTNTGIQTDRNGNIVPIKNQSPRQRIDGTAALLDCYVGLYEHYNEFTNAI</sequence>
<reference evidence="2 3" key="1">
    <citation type="submission" date="2019-04" db="EMBL/GenBank/DDBJ databases">
        <authorList>
            <person name="Poehlein A."/>
            <person name="Bengelsdorf F.R."/>
            <person name="Duerre P."/>
            <person name="Daniel R."/>
        </authorList>
    </citation>
    <scope>NUCLEOTIDE SEQUENCE [LARGE SCALE GENOMIC DNA]</scope>
    <source>
        <strain evidence="2 3">BS-1</strain>
    </source>
</reference>
<feature type="domain" description="Terminase large subunit-like endonuclease" evidence="1">
    <location>
        <begin position="3"/>
        <end position="72"/>
    </location>
</feature>